<dbReference type="EMBL" id="CAJRST010039999">
    <property type="protein sequence ID" value="CAG6016688.1"/>
    <property type="molecule type" value="Genomic_DNA"/>
</dbReference>
<dbReference type="GO" id="GO:0005886">
    <property type="term" value="C:plasma membrane"/>
    <property type="evidence" value="ECO:0007669"/>
    <property type="project" value="TreeGrafter"/>
</dbReference>
<accession>A0A8S4BXH8</accession>
<dbReference type="InterPro" id="IPR050650">
    <property type="entry name" value="Type-II_Cytokine-TF_Rcpt"/>
</dbReference>
<dbReference type="AlphaFoldDB" id="A0A8S4BXH8"/>
<name>A0A8S4BXH8_9TELE</name>
<dbReference type="InterPro" id="IPR013783">
    <property type="entry name" value="Ig-like_fold"/>
</dbReference>
<keyword evidence="5" id="KW-1185">Reference proteome</keyword>
<protein>
    <submittedName>
        <fullName evidence="4">(Atlantic silverside) hypothetical protein</fullName>
    </submittedName>
</protein>
<dbReference type="PANTHER" id="PTHR20859">
    <property type="entry name" value="INTERFERON/INTERLEUKIN RECEPTOR"/>
    <property type="match status" value="1"/>
</dbReference>
<feature type="chain" id="PRO_5035810712" evidence="2">
    <location>
        <begin position="21"/>
        <end position="196"/>
    </location>
</feature>
<gene>
    <name evidence="4" type="ORF">MMEN_LOCUS20449</name>
</gene>
<organism evidence="4 5">
    <name type="scientific">Menidia menidia</name>
    <name type="common">Atlantic silverside</name>
    <dbReference type="NCBI Taxonomy" id="238744"/>
    <lineage>
        <taxon>Eukaryota</taxon>
        <taxon>Metazoa</taxon>
        <taxon>Chordata</taxon>
        <taxon>Craniata</taxon>
        <taxon>Vertebrata</taxon>
        <taxon>Euteleostomi</taxon>
        <taxon>Actinopterygii</taxon>
        <taxon>Neopterygii</taxon>
        <taxon>Teleostei</taxon>
        <taxon>Neoteleostei</taxon>
        <taxon>Acanthomorphata</taxon>
        <taxon>Ovalentaria</taxon>
        <taxon>Atherinomorphae</taxon>
        <taxon>Atheriniformes</taxon>
        <taxon>Atherinopsidae</taxon>
        <taxon>Menidiinae</taxon>
        <taxon>Menidia</taxon>
    </lineage>
</organism>
<keyword evidence="2" id="KW-0732">Signal</keyword>
<reference evidence="4" key="1">
    <citation type="submission" date="2021-05" db="EMBL/GenBank/DDBJ databases">
        <authorList>
            <person name="Tigano A."/>
        </authorList>
    </citation>
    <scope>NUCLEOTIDE SEQUENCE</scope>
</reference>
<dbReference type="Pfam" id="PF01108">
    <property type="entry name" value="Tissue_fac"/>
    <property type="match status" value="1"/>
</dbReference>
<proteinExistence type="predicted"/>
<dbReference type="Gene3D" id="2.60.40.10">
    <property type="entry name" value="Immunoglobulins"/>
    <property type="match status" value="1"/>
</dbReference>
<evidence type="ECO:0000313" key="5">
    <source>
        <dbReference type="Proteomes" id="UP000677803"/>
    </source>
</evidence>
<dbReference type="GO" id="GO:0004896">
    <property type="term" value="F:cytokine receptor activity"/>
    <property type="evidence" value="ECO:0007669"/>
    <property type="project" value="TreeGrafter"/>
</dbReference>
<evidence type="ECO:0000313" key="4">
    <source>
        <dbReference type="EMBL" id="CAG6016688.1"/>
    </source>
</evidence>
<evidence type="ECO:0000259" key="3">
    <source>
        <dbReference type="Pfam" id="PF01108"/>
    </source>
</evidence>
<evidence type="ECO:0000256" key="1">
    <source>
        <dbReference type="SAM" id="MobiDB-lite"/>
    </source>
</evidence>
<feature type="domain" description="Fibronectin type-III" evidence="3">
    <location>
        <begin position="31"/>
        <end position="79"/>
    </location>
</feature>
<dbReference type="Proteomes" id="UP000677803">
    <property type="component" value="Unassembled WGS sequence"/>
</dbReference>
<dbReference type="PANTHER" id="PTHR20859:SF53">
    <property type="entry name" value="INTERLEUKIN-22 RECEPTOR SUBUNIT ALPHA-1"/>
    <property type="match status" value="1"/>
</dbReference>
<dbReference type="InterPro" id="IPR003961">
    <property type="entry name" value="FN3_dom"/>
</dbReference>
<dbReference type="SUPFAM" id="SSF49265">
    <property type="entry name" value="Fibronectin type III"/>
    <property type="match status" value="1"/>
</dbReference>
<feature type="compositionally biased region" description="Basic and acidic residues" evidence="1">
    <location>
        <begin position="143"/>
        <end position="156"/>
    </location>
</feature>
<comment type="caution">
    <text evidence="4">The sequence shown here is derived from an EMBL/GenBank/DDBJ whole genome shotgun (WGS) entry which is preliminary data.</text>
</comment>
<dbReference type="OrthoDB" id="10007376at2759"/>
<sequence>MSRLLLGAALLGSLSIRGTAQELLEPPARVSYGESQWLDAKSCQGIPKPQCDLSSVTSDTREWYYARVSSVAPGGRSAWGLSPRFSPRWNTKISPPGLKLSVSKQGIVVHVKPARALARKMRTELHHNVFITPTEGEEPGPPAREEQRSEPARLPDHALTATPPRLQLQTSAPGRLHAIWEGTVSSRSVVPTGGVY</sequence>
<evidence type="ECO:0000256" key="2">
    <source>
        <dbReference type="SAM" id="SignalP"/>
    </source>
</evidence>
<feature type="region of interest" description="Disordered" evidence="1">
    <location>
        <begin position="132"/>
        <end position="164"/>
    </location>
</feature>
<feature type="signal peptide" evidence="2">
    <location>
        <begin position="1"/>
        <end position="20"/>
    </location>
</feature>
<dbReference type="InterPro" id="IPR036116">
    <property type="entry name" value="FN3_sf"/>
</dbReference>